<proteinExistence type="predicted"/>
<reference evidence="4" key="1">
    <citation type="submission" date="2021-01" db="EMBL/GenBank/DDBJ databases">
        <title>Modified the classification status of verrucomicrobia.</title>
        <authorList>
            <person name="Feng X."/>
        </authorList>
    </citation>
    <scope>NUCLEOTIDE SEQUENCE</scope>
    <source>
        <strain evidence="4">KCTC 12986</strain>
    </source>
</reference>
<feature type="domain" description="Response regulatory" evidence="3">
    <location>
        <begin position="6"/>
        <end position="120"/>
    </location>
</feature>
<dbReference type="PROSITE" id="PS50110">
    <property type="entry name" value="RESPONSE_REGULATORY"/>
    <property type="match status" value="1"/>
</dbReference>
<evidence type="ECO:0000259" key="3">
    <source>
        <dbReference type="PROSITE" id="PS50110"/>
    </source>
</evidence>
<dbReference type="InterPro" id="IPR050595">
    <property type="entry name" value="Bact_response_regulator"/>
</dbReference>
<gene>
    <name evidence="4" type="ORF">JIN78_03345</name>
</gene>
<protein>
    <submittedName>
        <fullName evidence="4">Response regulator</fullName>
    </submittedName>
</protein>
<dbReference type="GO" id="GO:0000160">
    <property type="term" value="P:phosphorelay signal transduction system"/>
    <property type="evidence" value="ECO:0007669"/>
    <property type="project" value="InterPro"/>
</dbReference>
<organism evidence="4 5">
    <name type="scientific">Roseibacillus ishigakijimensis</name>
    <dbReference type="NCBI Taxonomy" id="454146"/>
    <lineage>
        <taxon>Bacteria</taxon>
        <taxon>Pseudomonadati</taxon>
        <taxon>Verrucomicrobiota</taxon>
        <taxon>Verrucomicrobiia</taxon>
        <taxon>Verrucomicrobiales</taxon>
        <taxon>Verrucomicrobiaceae</taxon>
        <taxon>Roseibacillus</taxon>
    </lineage>
</organism>
<evidence type="ECO:0000313" key="5">
    <source>
        <dbReference type="Proteomes" id="UP000604083"/>
    </source>
</evidence>
<keyword evidence="5" id="KW-1185">Reference proteome</keyword>
<sequence length="195" mass="21952">MTPPPKILIVDDEPTLRLGFSLALKTEHYEVTAAANGREALDKVEKESFDVTVLDLRMPELDGLATLSRLRQAGRDLPVILCSAHINASNAMAALEQQCFDFLCKPVRPQELRQSVERVLSQEDGEPFSRMLALLRQQKYAEALAILDSLNREQSVSLRFWHEVVSDLAAGRPLETDHYVESYGQDLVNLLTFED</sequence>
<evidence type="ECO:0000313" key="4">
    <source>
        <dbReference type="EMBL" id="MBK1833085.1"/>
    </source>
</evidence>
<comment type="caution">
    <text evidence="4">The sequence shown here is derived from an EMBL/GenBank/DDBJ whole genome shotgun (WGS) entry which is preliminary data.</text>
</comment>
<dbReference type="AlphaFoldDB" id="A0A934RRU3"/>
<accession>A0A934RRU3</accession>
<dbReference type="PANTHER" id="PTHR44591">
    <property type="entry name" value="STRESS RESPONSE REGULATOR PROTEIN 1"/>
    <property type="match status" value="1"/>
</dbReference>
<dbReference type="SMART" id="SM00448">
    <property type="entry name" value="REC"/>
    <property type="match status" value="1"/>
</dbReference>
<evidence type="ECO:0000256" key="1">
    <source>
        <dbReference type="ARBA" id="ARBA00022553"/>
    </source>
</evidence>
<dbReference type="Pfam" id="PF00072">
    <property type="entry name" value="Response_reg"/>
    <property type="match status" value="1"/>
</dbReference>
<dbReference type="InterPro" id="IPR011006">
    <property type="entry name" value="CheY-like_superfamily"/>
</dbReference>
<dbReference type="RefSeq" id="WP_200390515.1">
    <property type="nucleotide sequence ID" value="NZ_JAENIO010000005.1"/>
</dbReference>
<dbReference type="SUPFAM" id="SSF52172">
    <property type="entry name" value="CheY-like"/>
    <property type="match status" value="1"/>
</dbReference>
<dbReference type="Proteomes" id="UP000604083">
    <property type="component" value="Unassembled WGS sequence"/>
</dbReference>
<name>A0A934RRU3_9BACT</name>
<dbReference type="EMBL" id="JAENIO010000005">
    <property type="protein sequence ID" value="MBK1833085.1"/>
    <property type="molecule type" value="Genomic_DNA"/>
</dbReference>
<keyword evidence="1 2" id="KW-0597">Phosphoprotein</keyword>
<dbReference type="InterPro" id="IPR001789">
    <property type="entry name" value="Sig_transdc_resp-reg_receiver"/>
</dbReference>
<evidence type="ECO:0000256" key="2">
    <source>
        <dbReference type="PROSITE-ProRule" id="PRU00169"/>
    </source>
</evidence>
<feature type="modified residue" description="4-aspartylphosphate" evidence="2">
    <location>
        <position position="55"/>
    </location>
</feature>
<dbReference type="PANTHER" id="PTHR44591:SF3">
    <property type="entry name" value="RESPONSE REGULATORY DOMAIN-CONTAINING PROTEIN"/>
    <property type="match status" value="1"/>
</dbReference>
<dbReference type="Gene3D" id="3.40.50.2300">
    <property type="match status" value="1"/>
</dbReference>